<dbReference type="GO" id="GO:0005886">
    <property type="term" value="C:plasma membrane"/>
    <property type="evidence" value="ECO:0007669"/>
    <property type="project" value="TreeGrafter"/>
</dbReference>
<keyword evidence="2 6" id="KW-0812">Transmembrane</keyword>
<evidence type="ECO:0000256" key="1">
    <source>
        <dbReference type="ARBA" id="ARBA00004141"/>
    </source>
</evidence>
<evidence type="ECO:0000256" key="4">
    <source>
        <dbReference type="ARBA" id="ARBA00022989"/>
    </source>
</evidence>
<comment type="subcellular location">
    <subcellularLocation>
        <location evidence="1">Membrane</location>
        <topology evidence="1">Multi-pass membrane protein</topology>
    </subcellularLocation>
</comment>
<dbReference type="InterPro" id="IPR005821">
    <property type="entry name" value="Ion_trans_dom"/>
</dbReference>
<comment type="caution">
    <text evidence="8">The sequence shown here is derived from an EMBL/GenBank/DDBJ whole genome shotgun (WGS) entry which is preliminary data.</text>
</comment>
<gene>
    <name evidence="8" type="ORF">PMEA_00013786</name>
</gene>
<dbReference type="InterPro" id="IPR024862">
    <property type="entry name" value="TRPV"/>
</dbReference>
<feature type="transmembrane region" description="Helical" evidence="6">
    <location>
        <begin position="414"/>
        <end position="432"/>
    </location>
</feature>
<evidence type="ECO:0000256" key="3">
    <source>
        <dbReference type="ARBA" id="ARBA00022737"/>
    </source>
</evidence>
<evidence type="ECO:0000256" key="2">
    <source>
        <dbReference type="ARBA" id="ARBA00022692"/>
    </source>
</evidence>
<keyword evidence="4 6" id="KW-1133">Transmembrane helix</keyword>
<evidence type="ECO:0000256" key="5">
    <source>
        <dbReference type="ARBA" id="ARBA00023136"/>
    </source>
</evidence>
<evidence type="ECO:0000313" key="9">
    <source>
        <dbReference type="Proteomes" id="UP001159428"/>
    </source>
</evidence>
<sequence length="692" mass="81020">MWLVINDCGMTKGERELNRAEKSNERGDRHEIDRCRDHWEGDLLANEFDEEFWLSFPFYDKVYLKQNKGLSWNSAIDEVRVESLVQKYMDGGEMNNEDPALLMLKTWPVSKHYKDNPDKLPGLEQQINRFLEILLESERNSWNRYKAFQDEDDKTRKTLMHYAAELGFLHVTKTLAKKCPLMLTMMTEDQLKPVKKRAMLPVESAIEAENDDVAAYLIRVMGHERVQSLFSWTPEDMTNPLSSSFSFKAIIENPKMKKTVVAVLDQMVNPHWPYLPQRQENYENEVEREAIEGIWNSITDDPLNYHFYYHILDGDEGGRPPKIMASDGHQQIENKHFNWRNKSCLHAIATSNNKEALQHPVVRMLIRTKWRSHGHFFLSLQAALYCIFLLSMSYSLLHATTKLDPTHYSGALDSLRGFCEVVTLLMVVFYICEEINQMRIEGRSYFSEWMTLFDWLGLLLIFCIIPLRYMDHKAQWMVTSLAFLFNFLRIFKFSCVSRTTGLYTQTLAKIILHDVTRSMAVFIVIFFSFCGALTLSLCYSGSSENRELCCLGDVLLSGLRALSEQYPMAENYSSFNWLSVLLMMAYVGTVTVILLNILVAQMSTTYSQVKKVARLEYDVDRILQLTRMERFPFLNLRVKYYKEGDWISEMQLAKELLEFSEDRNPWESVEEKLYDIRDLMRKMVKQMRPGQE</sequence>
<name>A0AAU9WXK0_9CNID</name>
<dbReference type="Pfam" id="PF00520">
    <property type="entry name" value="Ion_trans"/>
    <property type="match status" value="1"/>
</dbReference>
<feature type="transmembrane region" description="Helical" evidence="6">
    <location>
        <begin position="577"/>
        <end position="600"/>
    </location>
</feature>
<dbReference type="GO" id="GO:0005262">
    <property type="term" value="F:calcium channel activity"/>
    <property type="evidence" value="ECO:0007669"/>
    <property type="project" value="TreeGrafter"/>
</dbReference>
<keyword evidence="3" id="KW-0677">Repeat</keyword>
<dbReference type="GO" id="GO:0098703">
    <property type="term" value="P:calcium ion import across plasma membrane"/>
    <property type="evidence" value="ECO:0007669"/>
    <property type="project" value="TreeGrafter"/>
</dbReference>
<feature type="transmembrane region" description="Helical" evidence="6">
    <location>
        <begin position="452"/>
        <end position="470"/>
    </location>
</feature>
<feature type="transmembrane region" description="Helical" evidence="6">
    <location>
        <begin position="374"/>
        <end position="394"/>
    </location>
</feature>
<feature type="transmembrane region" description="Helical" evidence="6">
    <location>
        <begin position="518"/>
        <end position="537"/>
    </location>
</feature>
<proteinExistence type="predicted"/>
<feature type="domain" description="Ion transport" evidence="7">
    <location>
        <begin position="393"/>
        <end position="611"/>
    </location>
</feature>
<dbReference type="PANTHER" id="PTHR10582:SF2">
    <property type="entry name" value="INACTIVE"/>
    <property type="match status" value="1"/>
</dbReference>
<organism evidence="8 9">
    <name type="scientific">Pocillopora meandrina</name>
    <dbReference type="NCBI Taxonomy" id="46732"/>
    <lineage>
        <taxon>Eukaryota</taxon>
        <taxon>Metazoa</taxon>
        <taxon>Cnidaria</taxon>
        <taxon>Anthozoa</taxon>
        <taxon>Hexacorallia</taxon>
        <taxon>Scleractinia</taxon>
        <taxon>Astrocoeniina</taxon>
        <taxon>Pocilloporidae</taxon>
        <taxon>Pocillopora</taxon>
    </lineage>
</organism>
<dbReference type="PANTHER" id="PTHR10582">
    <property type="entry name" value="TRANSIENT RECEPTOR POTENTIAL ION CHANNEL PROTEIN"/>
    <property type="match status" value="1"/>
</dbReference>
<evidence type="ECO:0000313" key="8">
    <source>
        <dbReference type="EMBL" id="CAH3129270.1"/>
    </source>
</evidence>
<dbReference type="Proteomes" id="UP001159428">
    <property type="component" value="Unassembled WGS sequence"/>
</dbReference>
<accession>A0AAU9WXK0</accession>
<protein>
    <recommendedName>
        <fullName evidence="7">Ion transport domain-containing protein</fullName>
    </recommendedName>
</protein>
<dbReference type="AlphaFoldDB" id="A0AAU9WXK0"/>
<keyword evidence="5 6" id="KW-0472">Membrane</keyword>
<keyword evidence="9" id="KW-1185">Reference proteome</keyword>
<dbReference type="EMBL" id="CALNXJ010000024">
    <property type="protein sequence ID" value="CAH3129270.1"/>
    <property type="molecule type" value="Genomic_DNA"/>
</dbReference>
<evidence type="ECO:0000256" key="6">
    <source>
        <dbReference type="SAM" id="Phobius"/>
    </source>
</evidence>
<evidence type="ECO:0000259" key="7">
    <source>
        <dbReference type="Pfam" id="PF00520"/>
    </source>
</evidence>
<reference evidence="8 9" key="1">
    <citation type="submission" date="2022-05" db="EMBL/GenBank/DDBJ databases">
        <authorList>
            <consortium name="Genoscope - CEA"/>
            <person name="William W."/>
        </authorList>
    </citation>
    <scope>NUCLEOTIDE SEQUENCE [LARGE SCALE GENOMIC DNA]</scope>
</reference>
<feature type="transmembrane region" description="Helical" evidence="6">
    <location>
        <begin position="476"/>
        <end position="497"/>
    </location>
</feature>